<accession>A0A2S2R6J0</accession>
<dbReference type="GO" id="GO:0030134">
    <property type="term" value="C:COPII-coated ER to Golgi transport vesicle"/>
    <property type="evidence" value="ECO:0007669"/>
    <property type="project" value="TreeGrafter"/>
</dbReference>
<evidence type="ECO:0000256" key="1">
    <source>
        <dbReference type="ARBA" id="ARBA00009727"/>
    </source>
</evidence>
<dbReference type="RefSeq" id="XP_025418118.1">
    <property type="nucleotide sequence ID" value="XM_025562333.1"/>
</dbReference>
<evidence type="ECO:0000256" key="7">
    <source>
        <dbReference type="ARBA" id="ARBA00023034"/>
    </source>
</evidence>
<dbReference type="GO" id="GO:0015031">
    <property type="term" value="P:protein transport"/>
    <property type="evidence" value="ECO:0007669"/>
    <property type="project" value="UniProtKB-KW"/>
</dbReference>
<dbReference type="GO" id="GO:0005789">
    <property type="term" value="C:endoplasmic reticulum membrane"/>
    <property type="evidence" value="ECO:0007669"/>
    <property type="project" value="UniProtKB-SubCell"/>
</dbReference>
<dbReference type="PANTHER" id="PTHR14083">
    <property type="entry name" value="YIP1 INTERACTING FACTOR HOMOLOG YIF1 PROTEIN"/>
    <property type="match status" value="1"/>
</dbReference>
<evidence type="ECO:0000313" key="13">
    <source>
        <dbReference type="RefSeq" id="XP_025418118.1"/>
    </source>
</evidence>
<keyword evidence="2 9" id="KW-0813">Transport</keyword>
<evidence type="ECO:0000313" key="14">
    <source>
        <dbReference type="RefSeq" id="XP_025418119.1"/>
    </source>
</evidence>
<name>A0A2S2R6J0_9HEMI</name>
<keyword evidence="6 9" id="KW-1133">Transmembrane helix</keyword>
<reference evidence="13 14" key="2">
    <citation type="submission" date="2025-04" db="UniProtKB">
        <authorList>
            <consortium name="RefSeq"/>
        </authorList>
    </citation>
    <scope>IDENTIFICATION</scope>
    <source>
        <tissue evidence="13 14">Whole body</tissue>
    </source>
</reference>
<keyword evidence="4 9" id="KW-0256">Endoplasmic reticulum</keyword>
<evidence type="ECO:0000313" key="12">
    <source>
        <dbReference type="Proteomes" id="UP000694846"/>
    </source>
</evidence>
<comment type="similarity">
    <text evidence="1 9">Belongs to the YIF1 family.</text>
</comment>
<organism evidence="11">
    <name type="scientific">Sipha flava</name>
    <name type="common">yellow sugarcane aphid</name>
    <dbReference type="NCBI Taxonomy" id="143950"/>
    <lineage>
        <taxon>Eukaryota</taxon>
        <taxon>Metazoa</taxon>
        <taxon>Ecdysozoa</taxon>
        <taxon>Arthropoda</taxon>
        <taxon>Hexapoda</taxon>
        <taxon>Insecta</taxon>
        <taxon>Pterygota</taxon>
        <taxon>Neoptera</taxon>
        <taxon>Paraneoptera</taxon>
        <taxon>Hemiptera</taxon>
        <taxon>Sternorrhyncha</taxon>
        <taxon>Aphidomorpha</taxon>
        <taxon>Aphidoidea</taxon>
        <taxon>Aphididae</taxon>
        <taxon>Sipha</taxon>
    </lineage>
</organism>
<feature type="transmembrane region" description="Helical" evidence="9">
    <location>
        <begin position="272"/>
        <end position="291"/>
    </location>
</feature>
<dbReference type="AlphaFoldDB" id="A0A2S2R6J0"/>
<keyword evidence="12" id="KW-1185">Reference proteome</keyword>
<evidence type="ECO:0000256" key="10">
    <source>
        <dbReference type="SAM" id="MobiDB-lite"/>
    </source>
</evidence>
<keyword evidence="7 9" id="KW-0333">Golgi apparatus</keyword>
<feature type="transmembrane region" description="Helical" evidence="9">
    <location>
        <begin position="244"/>
        <end position="260"/>
    </location>
</feature>
<comment type="subcellular location">
    <subcellularLocation>
        <location evidence="9">Endoplasmic reticulum membrane</location>
        <topology evidence="9">Multi-pass membrane protein</topology>
    </subcellularLocation>
    <subcellularLocation>
        <location evidence="9">Golgi apparatus membrane</location>
        <topology evidence="9">Multi-pass membrane protein</topology>
    </subcellularLocation>
</comment>
<dbReference type="GO" id="GO:0005793">
    <property type="term" value="C:endoplasmic reticulum-Golgi intermediate compartment"/>
    <property type="evidence" value="ECO:0007669"/>
    <property type="project" value="UniProtKB-UniRule"/>
</dbReference>
<reference evidence="11" key="1">
    <citation type="submission" date="2018-04" db="EMBL/GenBank/DDBJ databases">
        <title>Transcriptome assembly of Sipha flava.</title>
        <authorList>
            <person name="Scully E.D."/>
            <person name="Geib S.M."/>
            <person name="Palmer N.A."/>
            <person name="Koch K."/>
            <person name="Bradshaw J."/>
            <person name="Heng-Moss T."/>
            <person name="Sarath G."/>
        </authorList>
    </citation>
    <scope>NUCLEOTIDE SEQUENCE</scope>
</reference>
<comment type="function">
    <text evidence="9">Has a role in transport between endoplasmic reticulum and Golgi.</text>
</comment>
<dbReference type="Pfam" id="PF03878">
    <property type="entry name" value="YIF1"/>
    <property type="match status" value="1"/>
</dbReference>
<dbReference type="EMBL" id="GGMS01016375">
    <property type="protein sequence ID" value="MBY85578.1"/>
    <property type="molecule type" value="Transcribed_RNA"/>
</dbReference>
<evidence type="ECO:0000256" key="8">
    <source>
        <dbReference type="ARBA" id="ARBA00023136"/>
    </source>
</evidence>
<gene>
    <name evidence="11" type="primary">yif1b-a</name>
    <name evidence="13 14" type="synonym">LOC112688915</name>
    <name evidence="11" type="ORF">g.120437</name>
</gene>
<dbReference type="OrthoDB" id="337750at2759"/>
<feature type="region of interest" description="Disordered" evidence="10">
    <location>
        <begin position="82"/>
        <end position="101"/>
    </location>
</feature>
<feature type="region of interest" description="Disordered" evidence="10">
    <location>
        <begin position="1"/>
        <end position="24"/>
    </location>
</feature>
<feature type="transmembrane region" description="Helical" evidence="9">
    <location>
        <begin position="345"/>
        <end position="363"/>
    </location>
</feature>
<evidence type="ECO:0000256" key="5">
    <source>
        <dbReference type="ARBA" id="ARBA00022927"/>
    </source>
</evidence>
<dbReference type="InterPro" id="IPR005578">
    <property type="entry name" value="Yif1_fam"/>
</dbReference>
<proteinExistence type="inferred from homology"/>
<evidence type="ECO:0000256" key="3">
    <source>
        <dbReference type="ARBA" id="ARBA00022692"/>
    </source>
</evidence>
<evidence type="ECO:0000256" key="4">
    <source>
        <dbReference type="ARBA" id="ARBA00022824"/>
    </source>
</evidence>
<dbReference type="Proteomes" id="UP000694846">
    <property type="component" value="Unplaced"/>
</dbReference>
<evidence type="ECO:0000256" key="9">
    <source>
        <dbReference type="RuleBase" id="RU368073"/>
    </source>
</evidence>
<evidence type="ECO:0000256" key="6">
    <source>
        <dbReference type="ARBA" id="ARBA00022989"/>
    </source>
</evidence>
<keyword evidence="5 9" id="KW-0653">Protein transport</keyword>
<feature type="transmembrane region" description="Helical" evidence="9">
    <location>
        <begin position="207"/>
        <end position="224"/>
    </location>
</feature>
<feature type="transmembrane region" description="Helical" evidence="9">
    <location>
        <begin position="297"/>
        <end position="315"/>
    </location>
</feature>
<dbReference type="PANTHER" id="PTHR14083:SF0">
    <property type="entry name" value="YIP1D-INTERACTING FACTOR 1, ISOFORM C"/>
    <property type="match status" value="1"/>
</dbReference>
<dbReference type="GO" id="GO:0006888">
    <property type="term" value="P:endoplasmic reticulum to Golgi vesicle-mediated transport"/>
    <property type="evidence" value="ECO:0007669"/>
    <property type="project" value="UniProtKB-UniRule"/>
</dbReference>
<protein>
    <recommendedName>
        <fullName evidence="9">Protein YIF1</fullName>
    </recommendedName>
</protein>
<sequence>MQGNSSSRRLTRRPMETPGLDMNNMPMQQQVQYNYAQPGMYSQSDSQTVPPQQQFYYNDFTSVPSQQGYGNTDFGYGGSVPMDNANHREHYSPSPSPQQPQPTMFIPSNNLVDAFGSNPILAGATVRYGQKMLGQVVDENVGKYTSGISAQIKHYFAVDNRYVISKLGILVFPFVHTDWSIILETTGDQTVDRQRARPKSDVNAPDLYIPTVAFVTYLLFLGLILGKHGQFSPELLSVQASRVLAWEVIVVAMEMLALYVTNIQSSLRTLDLTAYSGYKYFGIVSCIPVGLLLGEKAFFIALLYINVAFVYFLLFSMRWQLNAVATISNGSQPVVMIEYKRKRTLYFLILAVAIQPITSWYLASYLQFNMS</sequence>
<evidence type="ECO:0000256" key="2">
    <source>
        <dbReference type="ARBA" id="ARBA00022448"/>
    </source>
</evidence>
<keyword evidence="3 9" id="KW-0812">Transmembrane</keyword>
<dbReference type="RefSeq" id="XP_025418119.1">
    <property type="nucleotide sequence ID" value="XM_025562334.1"/>
</dbReference>
<keyword evidence="8 9" id="KW-0472">Membrane</keyword>
<evidence type="ECO:0000313" key="11">
    <source>
        <dbReference type="EMBL" id="MBY85578.1"/>
    </source>
</evidence>
<dbReference type="GO" id="GO:0000139">
    <property type="term" value="C:Golgi membrane"/>
    <property type="evidence" value="ECO:0007669"/>
    <property type="project" value="UniProtKB-SubCell"/>
</dbReference>